<name>A0ABT3BCW1_9RHOB</name>
<evidence type="ECO:0000313" key="8">
    <source>
        <dbReference type="Proteomes" id="UP001208690"/>
    </source>
</evidence>
<keyword evidence="7" id="KW-0378">Hydrolase</keyword>
<evidence type="ECO:0000256" key="3">
    <source>
        <dbReference type="ARBA" id="ARBA00022989"/>
    </source>
</evidence>
<reference evidence="7 8" key="1">
    <citation type="submission" date="2022-04" db="EMBL/GenBank/DDBJ databases">
        <title>Roseobacter sp. WL0113 is a bacterium isolated from neritic sediment.</title>
        <authorList>
            <person name="Wang L."/>
            <person name="He W."/>
            <person name="Zhang D.-F."/>
        </authorList>
    </citation>
    <scope>NUCLEOTIDE SEQUENCE [LARGE SCALE GENOMIC DNA]</scope>
    <source>
        <strain evidence="7 8">WL0113</strain>
    </source>
</reference>
<keyword evidence="7" id="KW-0645">Protease</keyword>
<feature type="transmembrane region" description="Helical" evidence="5">
    <location>
        <begin position="201"/>
        <end position="223"/>
    </location>
</feature>
<feature type="transmembrane region" description="Helical" evidence="5">
    <location>
        <begin position="79"/>
        <end position="101"/>
    </location>
</feature>
<comment type="subcellular location">
    <subcellularLocation>
        <location evidence="1">Membrane</location>
        <topology evidence="1">Multi-pass membrane protein</topology>
    </subcellularLocation>
</comment>
<feature type="transmembrane region" description="Helical" evidence="5">
    <location>
        <begin position="170"/>
        <end position="189"/>
    </location>
</feature>
<evidence type="ECO:0000256" key="2">
    <source>
        <dbReference type="ARBA" id="ARBA00022692"/>
    </source>
</evidence>
<accession>A0ABT3BCW1</accession>
<feature type="transmembrane region" description="Helical" evidence="5">
    <location>
        <begin position="113"/>
        <end position="133"/>
    </location>
</feature>
<evidence type="ECO:0000256" key="5">
    <source>
        <dbReference type="SAM" id="Phobius"/>
    </source>
</evidence>
<proteinExistence type="predicted"/>
<dbReference type="InterPro" id="IPR022764">
    <property type="entry name" value="Peptidase_S54_rhomboid_dom"/>
</dbReference>
<feature type="transmembrane region" description="Helical" evidence="5">
    <location>
        <begin position="12"/>
        <end position="33"/>
    </location>
</feature>
<dbReference type="EMBL" id="JALIEB010000004">
    <property type="protein sequence ID" value="MCV3271417.1"/>
    <property type="molecule type" value="Genomic_DNA"/>
</dbReference>
<feature type="transmembrane region" description="Helical" evidence="5">
    <location>
        <begin position="139"/>
        <end position="158"/>
    </location>
</feature>
<protein>
    <submittedName>
        <fullName evidence="7">Rhomboid family intramembrane serine protease</fullName>
    </submittedName>
</protein>
<organism evidence="7 8">
    <name type="scientific">Roseobacter sinensis</name>
    <dbReference type="NCBI Taxonomy" id="2931391"/>
    <lineage>
        <taxon>Bacteria</taxon>
        <taxon>Pseudomonadati</taxon>
        <taxon>Pseudomonadota</taxon>
        <taxon>Alphaproteobacteria</taxon>
        <taxon>Rhodobacterales</taxon>
        <taxon>Roseobacteraceae</taxon>
        <taxon>Roseobacter</taxon>
    </lineage>
</organism>
<feature type="domain" description="Peptidase S54 rhomboid" evidence="6">
    <location>
        <begin position="74"/>
        <end position="214"/>
    </location>
</feature>
<dbReference type="GO" id="GO:0006508">
    <property type="term" value="P:proteolysis"/>
    <property type="evidence" value="ECO:0007669"/>
    <property type="project" value="UniProtKB-KW"/>
</dbReference>
<evidence type="ECO:0000313" key="7">
    <source>
        <dbReference type="EMBL" id="MCV3271417.1"/>
    </source>
</evidence>
<keyword evidence="4 5" id="KW-0472">Membrane</keyword>
<evidence type="ECO:0000256" key="1">
    <source>
        <dbReference type="ARBA" id="ARBA00004141"/>
    </source>
</evidence>
<comment type="caution">
    <text evidence="7">The sequence shown here is derived from an EMBL/GenBank/DDBJ whole genome shotgun (WGS) entry which is preliminary data.</text>
</comment>
<keyword evidence="2 5" id="KW-0812">Transmembrane</keyword>
<dbReference type="GO" id="GO:0008233">
    <property type="term" value="F:peptidase activity"/>
    <property type="evidence" value="ECO:0007669"/>
    <property type="project" value="UniProtKB-KW"/>
</dbReference>
<keyword evidence="8" id="KW-1185">Reference proteome</keyword>
<sequence>MHDHQDPSPVNPLPLVVVILFLAIALPEAAFGLGARGLIGGTEAVGWRLASVQAYAFSGDIFDWMVTNGRWLPEHLLRFLTYSFVHTSFTSALFAGVLLLALGKLVGETMGQVAVLVLFFGGAVFGALVYALLLNDPTWLVGGFPAVYGLIGGYSFVMWQSLAARGEEQLRAFSLIAILMGLQLIWGIFFDVGNGWVADLAAFFFGFGASATLVPGGIARVLAALRRD</sequence>
<dbReference type="RefSeq" id="WP_263843740.1">
    <property type="nucleotide sequence ID" value="NZ_JALIEB010000004.1"/>
</dbReference>
<dbReference type="Pfam" id="PF01694">
    <property type="entry name" value="Rhomboid"/>
    <property type="match status" value="1"/>
</dbReference>
<dbReference type="Gene3D" id="1.20.1540.10">
    <property type="entry name" value="Rhomboid-like"/>
    <property type="match status" value="1"/>
</dbReference>
<dbReference type="InterPro" id="IPR035952">
    <property type="entry name" value="Rhomboid-like_sf"/>
</dbReference>
<evidence type="ECO:0000256" key="4">
    <source>
        <dbReference type="ARBA" id="ARBA00023136"/>
    </source>
</evidence>
<dbReference type="Proteomes" id="UP001208690">
    <property type="component" value="Unassembled WGS sequence"/>
</dbReference>
<feature type="transmembrane region" description="Helical" evidence="5">
    <location>
        <begin position="45"/>
        <end position="67"/>
    </location>
</feature>
<keyword evidence="3 5" id="KW-1133">Transmembrane helix</keyword>
<evidence type="ECO:0000259" key="6">
    <source>
        <dbReference type="Pfam" id="PF01694"/>
    </source>
</evidence>
<gene>
    <name evidence="7" type="ORF">MUB52_08260</name>
</gene>
<dbReference type="SUPFAM" id="SSF144091">
    <property type="entry name" value="Rhomboid-like"/>
    <property type="match status" value="1"/>
</dbReference>